<feature type="domain" description="Transposable element P transposase-like RNase H C-terminal" evidence="1">
    <location>
        <begin position="20"/>
        <end position="50"/>
    </location>
</feature>
<name>A0A4S2KM93_9HYME</name>
<keyword evidence="3" id="KW-1185">Reference proteome</keyword>
<evidence type="ECO:0000313" key="3">
    <source>
        <dbReference type="Proteomes" id="UP000310200"/>
    </source>
</evidence>
<feature type="non-terminal residue" evidence="2">
    <location>
        <position position="233"/>
    </location>
</feature>
<gene>
    <name evidence="2" type="ORF">DBV15_11885</name>
</gene>
<dbReference type="AlphaFoldDB" id="A0A4S2KM93"/>
<comment type="caution">
    <text evidence="2">The sequence shown here is derived from an EMBL/GenBank/DDBJ whole genome shotgun (WGS) entry which is preliminary data.</text>
</comment>
<dbReference type="Proteomes" id="UP000310200">
    <property type="component" value="Unassembled WGS sequence"/>
</dbReference>
<dbReference type="Pfam" id="PF21789">
    <property type="entry name" value="TNP-like_RNaseH_C"/>
    <property type="match status" value="1"/>
</dbReference>
<dbReference type="EMBL" id="QBLH01001916">
    <property type="protein sequence ID" value="TGZ50610.1"/>
    <property type="molecule type" value="Genomic_DNA"/>
</dbReference>
<organism evidence="2 3">
    <name type="scientific">Temnothorax longispinosus</name>
    <dbReference type="NCBI Taxonomy" id="300112"/>
    <lineage>
        <taxon>Eukaryota</taxon>
        <taxon>Metazoa</taxon>
        <taxon>Ecdysozoa</taxon>
        <taxon>Arthropoda</taxon>
        <taxon>Hexapoda</taxon>
        <taxon>Insecta</taxon>
        <taxon>Pterygota</taxon>
        <taxon>Neoptera</taxon>
        <taxon>Endopterygota</taxon>
        <taxon>Hymenoptera</taxon>
        <taxon>Apocrita</taxon>
        <taxon>Aculeata</taxon>
        <taxon>Formicoidea</taxon>
        <taxon>Formicidae</taxon>
        <taxon>Myrmicinae</taxon>
        <taxon>Temnothorax</taxon>
    </lineage>
</organism>
<proteinExistence type="predicted"/>
<evidence type="ECO:0000313" key="2">
    <source>
        <dbReference type="EMBL" id="TGZ50610.1"/>
    </source>
</evidence>
<evidence type="ECO:0000259" key="1">
    <source>
        <dbReference type="Pfam" id="PF21789"/>
    </source>
</evidence>
<accession>A0A4S2KM93</accession>
<reference evidence="2 3" key="1">
    <citation type="journal article" date="2019" name="Philos. Trans. R. Soc. Lond., B, Biol. Sci.">
        <title>Ant behaviour and brain gene expression of defending hosts depend on the ecological success of the intruding social parasite.</title>
        <authorList>
            <person name="Kaur R."/>
            <person name="Stoldt M."/>
            <person name="Jongepier E."/>
            <person name="Feldmeyer B."/>
            <person name="Menzel F."/>
            <person name="Bornberg-Bauer E."/>
            <person name="Foitzik S."/>
        </authorList>
    </citation>
    <scope>NUCLEOTIDE SEQUENCE [LARGE SCALE GENOMIC DNA]</scope>
    <source>
        <tissue evidence="2">Whole body</tissue>
    </source>
</reference>
<sequence length="233" mass="27248">MWKIVHSEFGFQILKTRYCNQNPIENFFGQIRSHAVRNINPTPRQFQDSFITLLLSNMKSVSIIHGNCETAKESFMLFSLEKCLKGDLVNAEVCDVVRNNSDDDKPHEMFSDIVVCEESSLAYFSEHLSEIIVAITKKLNDCEECHESLRNSEFPIVAKQININVDWHKCMEHHNNIFKTIVRAIAVNILTWWCKQKNNLIHSANDDFSDLLHVENIKKIRKEREAYKLEKEY</sequence>
<protein>
    <recommendedName>
        <fullName evidence="1">Transposable element P transposase-like RNase H C-terminal domain-containing protein</fullName>
    </recommendedName>
</protein>
<dbReference type="InterPro" id="IPR048367">
    <property type="entry name" value="TNP-like_RNaseH_C"/>
</dbReference>